<name>F4C9X8_SPHS2</name>
<protein>
    <submittedName>
        <fullName evidence="2">Uncharacterized protein</fullName>
    </submittedName>
</protein>
<evidence type="ECO:0000256" key="1">
    <source>
        <dbReference type="SAM" id="MobiDB-lite"/>
    </source>
</evidence>
<sequence>MSNKKNQESKKATQLEDVSKDLDRNVLKEDEKGQIEGGFSSASLDKDIQEPGTNIWCNENC</sequence>
<feature type="compositionally biased region" description="Polar residues" evidence="1">
    <location>
        <begin position="51"/>
        <end position="61"/>
    </location>
</feature>
<gene>
    <name evidence="2" type="ordered locus">Sph21_0689</name>
</gene>
<accession>F4C9X8</accession>
<dbReference type="HOGENOM" id="CLU_2920415_0_0_10"/>
<dbReference type="EMBL" id="CP002584">
    <property type="protein sequence ID" value="ADZ77268.1"/>
    <property type="molecule type" value="Genomic_DNA"/>
</dbReference>
<feature type="region of interest" description="Disordered" evidence="1">
    <location>
        <begin position="1"/>
        <end position="61"/>
    </location>
</feature>
<dbReference type="KEGG" id="shg:Sph21_0689"/>
<evidence type="ECO:0000313" key="2">
    <source>
        <dbReference type="EMBL" id="ADZ77268.1"/>
    </source>
</evidence>
<organism evidence="2">
    <name type="scientific">Sphingobacterium sp. (strain 21)</name>
    <dbReference type="NCBI Taxonomy" id="743722"/>
    <lineage>
        <taxon>Bacteria</taxon>
        <taxon>Pseudomonadati</taxon>
        <taxon>Bacteroidota</taxon>
        <taxon>Sphingobacteriia</taxon>
        <taxon>Sphingobacteriales</taxon>
        <taxon>Sphingobacteriaceae</taxon>
        <taxon>Sphingobacterium</taxon>
    </lineage>
</organism>
<dbReference type="STRING" id="743722.Sph21_0689"/>
<dbReference type="AlphaFoldDB" id="F4C9X8"/>
<dbReference type="PATRIC" id="fig|743722.3.peg.742"/>
<proteinExistence type="predicted"/>
<reference evidence="2" key="1">
    <citation type="submission" date="2011-03" db="EMBL/GenBank/DDBJ databases">
        <title>Complete sequence of Sphingobacterium sp. 21.</title>
        <authorList>
            <consortium name="US DOE Joint Genome Institute"/>
            <person name="Lucas S."/>
            <person name="Copeland A."/>
            <person name="Lapidus A."/>
            <person name="Cheng J.-F."/>
            <person name="Goodwin L."/>
            <person name="Pitluck S."/>
            <person name="Davenport K."/>
            <person name="Detter J.C."/>
            <person name="Han C."/>
            <person name="Tapia R."/>
            <person name="Land M."/>
            <person name="Hauser L."/>
            <person name="Kyrpides N."/>
            <person name="Ivanova N."/>
            <person name="Ovchinnikova G."/>
            <person name="Pagani I."/>
            <person name="Siebers A.K."/>
            <person name="Allgaier M."/>
            <person name="Thelen M.P."/>
            <person name="Hugenholtz P."/>
            <person name="Woyke T."/>
        </authorList>
    </citation>
    <scope>NUCLEOTIDE SEQUENCE</scope>
    <source>
        <strain evidence="2">21</strain>
    </source>
</reference>
<feature type="compositionally biased region" description="Basic and acidic residues" evidence="1">
    <location>
        <begin position="1"/>
        <end position="34"/>
    </location>
</feature>